<dbReference type="SUPFAM" id="SSF48208">
    <property type="entry name" value="Six-hairpin glycosidases"/>
    <property type="match status" value="1"/>
</dbReference>
<dbReference type="RefSeq" id="WP_143987072.1">
    <property type="nucleotide sequence ID" value="NZ_CP041692.1"/>
</dbReference>
<reference evidence="2 3" key="1">
    <citation type="submission" date="2019-07" db="EMBL/GenBank/DDBJ databases">
        <title>Microlunatus dokdonensis sp. nov. isolated from the rhizospheric soil of the wild plant Elymus tsukushiensis.</title>
        <authorList>
            <person name="Ghim S.-Y."/>
            <person name="Hwang Y.-J."/>
            <person name="Son J.-S."/>
            <person name="Shin J.-H."/>
        </authorList>
    </citation>
    <scope>NUCLEOTIDE SEQUENCE [LARGE SCALE GENOMIC DNA]</scope>
    <source>
        <strain evidence="2 3">KUDC0627</strain>
    </source>
</reference>
<proteinExistence type="predicted"/>
<dbReference type="KEGG" id="mik:FOE78_15305"/>
<dbReference type="GO" id="GO:0005975">
    <property type="term" value="P:carbohydrate metabolic process"/>
    <property type="evidence" value="ECO:0007669"/>
    <property type="project" value="InterPro"/>
</dbReference>
<dbReference type="EMBL" id="CP041692">
    <property type="protein sequence ID" value="QDP97111.1"/>
    <property type="molecule type" value="Genomic_DNA"/>
</dbReference>
<evidence type="ECO:0000256" key="1">
    <source>
        <dbReference type="SAM" id="MobiDB-lite"/>
    </source>
</evidence>
<evidence type="ECO:0000313" key="3">
    <source>
        <dbReference type="Proteomes" id="UP000319263"/>
    </source>
</evidence>
<dbReference type="Gene3D" id="1.50.10.10">
    <property type="match status" value="1"/>
</dbReference>
<dbReference type="InterPro" id="IPR008928">
    <property type="entry name" value="6-hairpin_glycosidase_sf"/>
</dbReference>
<keyword evidence="3" id="KW-1185">Reference proteome</keyword>
<dbReference type="OrthoDB" id="127395at2"/>
<protein>
    <recommendedName>
        <fullName evidence="4">Glycosyl hydrolase family 65, N-terminal domain</fullName>
    </recommendedName>
</protein>
<organism evidence="2 3">
    <name type="scientific">Microlunatus elymi</name>
    <dbReference type="NCBI Taxonomy" id="2596828"/>
    <lineage>
        <taxon>Bacteria</taxon>
        <taxon>Bacillati</taxon>
        <taxon>Actinomycetota</taxon>
        <taxon>Actinomycetes</taxon>
        <taxon>Propionibacteriales</taxon>
        <taxon>Propionibacteriaceae</taxon>
        <taxon>Microlunatus</taxon>
    </lineage>
</organism>
<name>A0A516Q1M4_9ACTN</name>
<evidence type="ECO:0000313" key="2">
    <source>
        <dbReference type="EMBL" id="QDP97111.1"/>
    </source>
</evidence>
<feature type="region of interest" description="Disordered" evidence="1">
    <location>
        <begin position="695"/>
        <end position="719"/>
    </location>
</feature>
<dbReference type="AlphaFoldDB" id="A0A516Q1M4"/>
<gene>
    <name evidence="2" type="ORF">FOE78_15305</name>
</gene>
<dbReference type="Proteomes" id="UP000319263">
    <property type="component" value="Chromosome"/>
</dbReference>
<accession>A0A516Q1M4</accession>
<sequence length="719" mass="80169">MIDRHAVVSRHNVRLTAPDALTALTVGNGEFAYTMDVTGLQTLTALHDEVAARAENRPAMGLHTQAQWGFHEMSNPDGWDLADVMRPYRTPHGVIDYPVAYDFDRPPAELTQDELPGYYLWVNPQRLDLFRLGLELRAAADDEPLAAAGLHSRLTDVDQQLDLWSGTVVSRFSFQGTDFRVTTACHPDRDLLAFKIESEQLTDGRATLVLSFPGASDTFADTADWRHPERHHTELTLDAPVDGRTTARLDRRLDGTGYTVDLATSPGARLEDVGVHRYRITADGPVLEVIVAAAPTDRDRSTERTPLPRTADVFEASAAGWRDFWTSGAAVDLSGCTDPRAHELERRIVLSQYLTRTQSAGSLPPAETGLTQNSWAGKFHLEMHWWHAAHFASWGRPELLERSLDWYRSILPVARQIAARQGFPGVRWPKHIGPEGRESPNVIGPLLVWQQPHPIHFAELIRLARPTEQPAVLDRYGELVEQTARFIAGYLYRTPDGLVHLPPATMPAQERYQPEEVWDPPFELCYFAWGLRTAQTWRELRGLERETGWDALLVDLAPLPIQHDHYAAVGAAPGSAAPPRTELGDHPSMVGALGLVPETGLVDPDVMRSTLDFIDREWDWDLTWGWDYPMIAMTATRLGDPDRAVEALTRQAPRNRYLANGHNCQHPTRLPLYLPGNGGLLSAVALMITGAGSAQQRSGHPGFPNQGWQIRAEGFPQRP</sequence>
<evidence type="ECO:0008006" key="4">
    <source>
        <dbReference type="Google" id="ProtNLM"/>
    </source>
</evidence>
<dbReference type="InterPro" id="IPR012341">
    <property type="entry name" value="6hp_glycosidase-like_sf"/>
</dbReference>